<dbReference type="PANTHER" id="PTHR43900">
    <property type="entry name" value="GLUTATHIONE S-TRANSFERASE RHO"/>
    <property type="match status" value="1"/>
</dbReference>
<comment type="similarity">
    <text evidence="4">Belongs to the GST superfamily.</text>
</comment>
<dbReference type="SFLD" id="SFLDS00019">
    <property type="entry name" value="Glutathione_Transferase_(cytos"/>
    <property type="match status" value="1"/>
</dbReference>
<dbReference type="InterPro" id="IPR004045">
    <property type="entry name" value="Glutathione_S-Trfase_N"/>
</dbReference>
<keyword evidence="2" id="KW-0808">Transferase</keyword>
<dbReference type="InterPro" id="IPR040079">
    <property type="entry name" value="Glutathione_S-Trfase"/>
</dbReference>
<dbReference type="PROSITE" id="PS50405">
    <property type="entry name" value="GST_CTER"/>
    <property type="match status" value="1"/>
</dbReference>
<sequence>MVLTLYGNVHSTCTARVRTVLEELSLAHEFVEVDFSKPAVLKSPEVLAVQPFGQIPYIDDAGFKLFESRAICRYLALKYGGVGKGLVPDPSDREKTALFDQAASIEVSNFDPPASGLGFENIVKQYIPGLEADPAMVAKYKFQLEQKMEGYDRLLSRQKFMAGDELTIIDLFHLPWGAMLKRQGNDILESDKFPNVKSGFHSSLMGEDLR</sequence>
<comment type="catalytic activity">
    <reaction evidence="3">
        <text>RX + glutathione = an S-substituted glutathione + a halide anion + H(+)</text>
        <dbReference type="Rhea" id="RHEA:16437"/>
        <dbReference type="ChEBI" id="CHEBI:15378"/>
        <dbReference type="ChEBI" id="CHEBI:16042"/>
        <dbReference type="ChEBI" id="CHEBI:17792"/>
        <dbReference type="ChEBI" id="CHEBI:57925"/>
        <dbReference type="ChEBI" id="CHEBI:90779"/>
        <dbReference type="EC" id="2.5.1.18"/>
    </reaction>
</comment>
<dbReference type="PROSITE" id="PS50404">
    <property type="entry name" value="GST_NTER"/>
    <property type="match status" value="1"/>
</dbReference>
<dbReference type="GO" id="GO:0016874">
    <property type="term" value="F:ligase activity"/>
    <property type="evidence" value="ECO:0007669"/>
    <property type="project" value="UniProtKB-KW"/>
</dbReference>
<evidence type="ECO:0000313" key="7">
    <source>
        <dbReference type="EMBL" id="VWO96609.1"/>
    </source>
</evidence>
<evidence type="ECO:0000256" key="1">
    <source>
        <dbReference type="ARBA" id="ARBA00012452"/>
    </source>
</evidence>
<accession>A0A5K1JX07</accession>
<dbReference type="Gene3D" id="1.20.1050.10">
    <property type="match status" value="1"/>
</dbReference>
<feature type="domain" description="GST C-terminal" evidence="6">
    <location>
        <begin position="92"/>
        <end position="210"/>
    </location>
</feature>
<evidence type="ECO:0000259" key="6">
    <source>
        <dbReference type="PROSITE" id="PS50405"/>
    </source>
</evidence>
<dbReference type="AlphaFoldDB" id="A0A5K1JX07"/>
<evidence type="ECO:0000256" key="4">
    <source>
        <dbReference type="RuleBase" id="RU003494"/>
    </source>
</evidence>
<proteinExistence type="inferred from homology"/>
<organism evidence="7">
    <name type="scientific">Ganoderma boninense</name>
    <dbReference type="NCBI Taxonomy" id="34458"/>
    <lineage>
        <taxon>Eukaryota</taxon>
        <taxon>Fungi</taxon>
        <taxon>Dikarya</taxon>
        <taxon>Basidiomycota</taxon>
        <taxon>Agaricomycotina</taxon>
        <taxon>Agaricomycetes</taxon>
        <taxon>Polyporales</taxon>
        <taxon>Polyporaceae</taxon>
        <taxon>Ganoderma</taxon>
    </lineage>
</organism>
<dbReference type="Gene3D" id="3.40.30.10">
    <property type="entry name" value="Glutaredoxin"/>
    <property type="match status" value="1"/>
</dbReference>
<dbReference type="InterPro" id="IPR036249">
    <property type="entry name" value="Thioredoxin-like_sf"/>
</dbReference>
<dbReference type="GO" id="GO:0043295">
    <property type="term" value="F:glutathione binding"/>
    <property type="evidence" value="ECO:0007669"/>
    <property type="project" value="TreeGrafter"/>
</dbReference>
<dbReference type="InterPro" id="IPR036282">
    <property type="entry name" value="Glutathione-S-Trfase_C_sf"/>
</dbReference>
<dbReference type="SUPFAM" id="SSF47616">
    <property type="entry name" value="GST C-terminal domain-like"/>
    <property type="match status" value="1"/>
</dbReference>
<dbReference type="SUPFAM" id="SSF52833">
    <property type="entry name" value="Thioredoxin-like"/>
    <property type="match status" value="1"/>
</dbReference>
<name>A0A5K1JX07_9APHY</name>
<evidence type="ECO:0000256" key="3">
    <source>
        <dbReference type="ARBA" id="ARBA00047960"/>
    </source>
</evidence>
<dbReference type="SFLD" id="SFLDG00358">
    <property type="entry name" value="Main_(cytGST)"/>
    <property type="match status" value="1"/>
</dbReference>
<reference evidence="7" key="1">
    <citation type="submission" date="2019-10" db="EMBL/GenBank/DDBJ databases">
        <authorList>
            <person name="Nor Muhammad N."/>
        </authorList>
    </citation>
    <scope>NUCLEOTIDE SEQUENCE</scope>
</reference>
<dbReference type="Pfam" id="PF00043">
    <property type="entry name" value="GST_C"/>
    <property type="match status" value="1"/>
</dbReference>
<evidence type="ECO:0000256" key="2">
    <source>
        <dbReference type="ARBA" id="ARBA00022679"/>
    </source>
</evidence>
<dbReference type="EMBL" id="LR725774">
    <property type="protein sequence ID" value="VWO96609.1"/>
    <property type="molecule type" value="Genomic_DNA"/>
</dbReference>
<dbReference type="Pfam" id="PF02798">
    <property type="entry name" value="GST_N"/>
    <property type="match status" value="1"/>
</dbReference>
<keyword evidence="7" id="KW-0436">Ligase</keyword>
<dbReference type="FunFam" id="3.40.30.10:FF:000039">
    <property type="entry name" value="Glutathione S-transferase domain"/>
    <property type="match status" value="1"/>
</dbReference>
<dbReference type="GO" id="GO:0006749">
    <property type="term" value="P:glutathione metabolic process"/>
    <property type="evidence" value="ECO:0007669"/>
    <property type="project" value="TreeGrafter"/>
</dbReference>
<gene>
    <name evidence="7" type="primary">V9W6M6</name>
</gene>
<dbReference type="PANTHER" id="PTHR43900:SF3">
    <property type="entry name" value="GLUTATHIONE S-TRANSFERASE RHO"/>
    <property type="match status" value="1"/>
</dbReference>
<dbReference type="EC" id="2.5.1.18" evidence="1"/>
<dbReference type="InterPro" id="IPR004046">
    <property type="entry name" value="GST_C"/>
</dbReference>
<protein>
    <recommendedName>
        <fullName evidence="1">glutathione transferase</fullName>
        <ecNumber evidence="1">2.5.1.18</ecNumber>
    </recommendedName>
</protein>
<feature type="domain" description="GST N-terminal" evidence="5">
    <location>
        <begin position="1"/>
        <end position="83"/>
    </location>
</feature>
<dbReference type="GO" id="GO:0005737">
    <property type="term" value="C:cytoplasm"/>
    <property type="evidence" value="ECO:0007669"/>
    <property type="project" value="TreeGrafter"/>
</dbReference>
<evidence type="ECO:0000259" key="5">
    <source>
        <dbReference type="PROSITE" id="PS50404"/>
    </source>
</evidence>
<dbReference type="InterPro" id="IPR010987">
    <property type="entry name" value="Glutathione-S-Trfase_C-like"/>
</dbReference>
<dbReference type="GO" id="GO:0004364">
    <property type="term" value="F:glutathione transferase activity"/>
    <property type="evidence" value="ECO:0007669"/>
    <property type="project" value="UniProtKB-EC"/>
</dbReference>